<feature type="domain" description="IPTL-CTERM protein sorting" evidence="3">
    <location>
        <begin position="186"/>
        <end position="214"/>
    </location>
</feature>
<dbReference type="InterPro" id="IPR026442">
    <property type="entry name" value="IPTL_CTERM"/>
</dbReference>
<feature type="signal peptide" evidence="2">
    <location>
        <begin position="1"/>
        <end position="36"/>
    </location>
</feature>
<evidence type="ECO:0000259" key="3">
    <source>
        <dbReference type="Pfam" id="PF18203"/>
    </source>
</evidence>
<keyword evidence="1" id="KW-1133">Transmembrane helix</keyword>
<comment type="caution">
    <text evidence="4">The sequence shown here is derived from an EMBL/GenBank/DDBJ whole genome shotgun (WGS) entry which is preliminary data.</text>
</comment>
<dbReference type="EMBL" id="JBHSLF010000018">
    <property type="protein sequence ID" value="MFC5344130.1"/>
    <property type="molecule type" value="Genomic_DNA"/>
</dbReference>
<dbReference type="RefSeq" id="WP_374037326.1">
    <property type="nucleotide sequence ID" value="NZ_CP169082.1"/>
</dbReference>
<dbReference type="Proteomes" id="UP001596152">
    <property type="component" value="Unassembled WGS sequence"/>
</dbReference>
<evidence type="ECO:0000313" key="5">
    <source>
        <dbReference type="Proteomes" id="UP001596152"/>
    </source>
</evidence>
<keyword evidence="2" id="KW-0732">Signal</keyword>
<name>A0ABW0FQZ3_9CAUL</name>
<evidence type="ECO:0000256" key="1">
    <source>
        <dbReference type="SAM" id="Phobius"/>
    </source>
</evidence>
<evidence type="ECO:0000256" key="2">
    <source>
        <dbReference type="SAM" id="SignalP"/>
    </source>
</evidence>
<reference evidence="5" key="1">
    <citation type="journal article" date="2019" name="Int. J. Syst. Evol. Microbiol.">
        <title>The Global Catalogue of Microorganisms (GCM) 10K type strain sequencing project: providing services to taxonomists for standard genome sequencing and annotation.</title>
        <authorList>
            <consortium name="The Broad Institute Genomics Platform"/>
            <consortium name="The Broad Institute Genome Sequencing Center for Infectious Disease"/>
            <person name="Wu L."/>
            <person name="Ma J."/>
        </authorList>
    </citation>
    <scope>NUCLEOTIDE SEQUENCE [LARGE SCALE GENOMIC DNA]</scope>
    <source>
        <strain evidence="5">JCM 12125</strain>
    </source>
</reference>
<gene>
    <name evidence="4" type="ORF">ACFPIE_09410</name>
</gene>
<dbReference type="Pfam" id="PF18203">
    <property type="entry name" value="IPTL-CTERM"/>
    <property type="match status" value="1"/>
</dbReference>
<keyword evidence="5" id="KW-1185">Reference proteome</keyword>
<evidence type="ECO:0000313" key="4">
    <source>
        <dbReference type="EMBL" id="MFC5344130.1"/>
    </source>
</evidence>
<keyword evidence="1" id="KW-0472">Membrane</keyword>
<sequence>MNGFHSIGKGSGMAFRARTGAIAAAVLLAMGSPVLAADIDYTTGVVVNCESADDSNATGQIFTIPAGETLLKSVSLGLSADGGFSSGTLTLHPVSGGTISPSVLGTANFTTTTDYPNFVLETLTFPGGGMAVSGGQTYAILALTEPGGYVCVAAQADVYNQGVLSVGGVDKPNEDALFAARFVSPAPVPTLSEWAMILLGLMLAGGAVVIQRRRMAA</sequence>
<organism evidence="4 5">
    <name type="scientific">Brevundimonas staleyi</name>
    <dbReference type="NCBI Taxonomy" id="74326"/>
    <lineage>
        <taxon>Bacteria</taxon>
        <taxon>Pseudomonadati</taxon>
        <taxon>Pseudomonadota</taxon>
        <taxon>Alphaproteobacteria</taxon>
        <taxon>Caulobacterales</taxon>
        <taxon>Caulobacteraceae</taxon>
        <taxon>Brevundimonas</taxon>
    </lineage>
</organism>
<proteinExistence type="predicted"/>
<keyword evidence="1" id="KW-0812">Transmembrane</keyword>
<feature type="chain" id="PRO_5045888903" evidence="2">
    <location>
        <begin position="37"/>
        <end position="217"/>
    </location>
</feature>
<accession>A0ABW0FQZ3</accession>
<dbReference type="NCBIfam" id="TIGR04174">
    <property type="entry name" value="IPTL_CTERM"/>
    <property type="match status" value="1"/>
</dbReference>
<protein>
    <submittedName>
        <fullName evidence="4">IPTL-CTERM sorting domain-containing protein</fullName>
    </submittedName>
</protein>
<feature type="transmembrane region" description="Helical" evidence="1">
    <location>
        <begin position="191"/>
        <end position="210"/>
    </location>
</feature>